<feature type="compositionally biased region" description="Polar residues" evidence="1">
    <location>
        <begin position="594"/>
        <end position="621"/>
    </location>
</feature>
<dbReference type="Gene3D" id="3.40.50.300">
    <property type="entry name" value="P-loop containing nucleotide triphosphate hydrolases"/>
    <property type="match status" value="1"/>
</dbReference>
<dbReference type="OrthoDB" id="6103492at2759"/>
<evidence type="ECO:0000256" key="1">
    <source>
        <dbReference type="SAM" id="MobiDB-lite"/>
    </source>
</evidence>
<dbReference type="Proteomes" id="UP000274131">
    <property type="component" value="Unassembled WGS sequence"/>
</dbReference>
<reference evidence="4" key="1">
    <citation type="submission" date="2017-02" db="UniProtKB">
        <authorList>
            <consortium name="WormBaseParasite"/>
        </authorList>
    </citation>
    <scope>IDENTIFICATION</scope>
</reference>
<evidence type="ECO:0000313" key="3">
    <source>
        <dbReference type="Proteomes" id="UP000274131"/>
    </source>
</evidence>
<evidence type="ECO:0000313" key="4">
    <source>
        <dbReference type="WBParaSite" id="EVEC_0000197501-mRNA-1"/>
    </source>
</evidence>
<dbReference type="AlphaFoldDB" id="A0A0N4UWU2"/>
<organism evidence="4">
    <name type="scientific">Enterobius vermicularis</name>
    <name type="common">Human pinworm</name>
    <dbReference type="NCBI Taxonomy" id="51028"/>
    <lineage>
        <taxon>Eukaryota</taxon>
        <taxon>Metazoa</taxon>
        <taxon>Ecdysozoa</taxon>
        <taxon>Nematoda</taxon>
        <taxon>Chromadorea</taxon>
        <taxon>Rhabditida</taxon>
        <taxon>Spirurina</taxon>
        <taxon>Oxyuridomorpha</taxon>
        <taxon>Oxyuroidea</taxon>
        <taxon>Oxyuridae</taxon>
        <taxon>Enterobius</taxon>
    </lineage>
</organism>
<name>A0A0N4UWU2_ENTVE</name>
<protein>
    <submittedName>
        <fullName evidence="4">G domain-containing protein</fullName>
    </submittedName>
</protein>
<feature type="compositionally biased region" description="Low complexity" evidence="1">
    <location>
        <begin position="645"/>
        <end position="658"/>
    </location>
</feature>
<accession>A0A0N4UWU2</accession>
<keyword evidence="3" id="KW-1185">Reference proteome</keyword>
<dbReference type="WBParaSite" id="EVEC_0000197501-mRNA-1">
    <property type="protein sequence ID" value="EVEC_0000197501-mRNA-1"/>
    <property type="gene ID" value="EVEC_0000197501"/>
</dbReference>
<feature type="region of interest" description="Disordered" evidence="1">
    <location>
        <begin position="594"/>
        <end position="671"/>
    </location>
</feature>
<gene>
    <name evidence="2" type="ORF">EVEC_LOCUS1683</name>
</gene>
<dbReference type="EMBL" id="UXUI01007251">
    <property type="protein sequence ID" value="VDD86540.1"/>
    <property type="molecule type" value="Genomic_DNA"/>
</dbReference>
<reference evidence="2 3" key="2">
    <citation type="submission" date="2018-10" db="EMBL/GenBank/DDBJ databases">
        <authorList>
            <consortium name="Pathogen Informatics"/>
        </authorList>
    </citation>
    <scope>NUCLEOTIDE SEQUENCE [LARGE SCALE GENOMIC DNA]</scope>
</reference>
<feature type="region of interest" description="Disordered" evidence="1">
    <location>
        <begin position="474"/>
        <end position="496"/>
    </location>
</feature>
<evidence type="ECO:0000313" key="2">
    <source>
        <dbReference type="EMBL" id="VDD86540.1"/>
    </source>
</evidence>
<proteinExistence type="predicted"/>
<sequence>MGKKRLEKLTCERSVDSAQELIVGGEQKEKNGVIGTRKTVLLIGGQGCGKSTLIDAFANYLYGVKEDDDYRYTVFPIIDETMAKLNPSMSTENNSTDTVTCYVFHNTNLTFPVAFIDTPSPGKLTVKKIWYLIKSTDNCIPFDVWQVLDSMVREIEFDFVPVIPLITHATKREPRIALSALAQIGYIGLTACEDYYTFNTASVLGSHSHKKDSKPLSFKENYAHIEQILKSLDKHFKWMSISDGSGCTTAIQVNLSRASKTQKKFYTTGSFRRSVRAKPVVVKKYPTIAEEENETGEETNSDNLRSNLMTVDTKNETQTVPHLIMSKMEINHKSRIVKDHEVGEIYEVIRFRRAKVMNFSTQTSINDEAKVGDAPPTIVNEKNAKYYSFQTGVTTAEKYVQAAAEAYANTGTQMECTQKSVETETENSSAVAKTQTDYADKVASTQTDIEVVDVHVQTNTDCYFKPLREHGLSENNDITPPYEIHKNPSPIRSVSQSRTSTMLSSSTANNMENSSLQNTMSLPQLLRSENIAENNEPDTLIHRRGRSREITPIILTASPECHNGIRTLNSSALESLSATTSAQELHNSANNRVDLQTSQSGHGSRRQLNSHSSAASPSVQGFTGKHGTAFVSFQRHGPKSHNVWNNNLTPSSSENSSSQQLKISHSFPGNRHVPSEISGEFIVEGGYTATSDHRHLLQKREGTVI</sequence>
<dbReference type="InterPro" id="IPR027417">
    <property type="entry name" value="P-loop_NTPase"/>
</dbReference>
<dbReference type="SUPFAM" id="SSF52540">
    <property type="entry name" value="P-loop containing nucleoside triphosphate hydrolases"/>
    <property type="match status" value="1"/>
</dbReference>
<dbReference type="STRING" id="51028.A0A0N4UWU2"/>